<keyword evidence="5" id="KW-0611">Plant defense</keyword>
<keyword evidence="3" id="KW-0677">Repeat</keyword>
<keyword evidence="2" id="KW-0433">Leucine-rich repeat</keyword>
<evidence type="ECO:0000259" key="7">
    <source>
        <dbReference type="Pfam" id="PF00931"/>
    </source>
</evidence>
<proteinExistence type="inferred from homology"/>
<dbReference type="EMBL" id="RWGY01000013">
    <property type="protein sequence ID" value="TVU23366.1"/>
    <property type="molecule type" value="Genomic_DNA"/>
</dbReference>
<dbReference type="Gene3D" id="3.80.10.10">
    <property type="entry name" value="Ribonuclease Inhibitor"/>
    <property type="match status" value="1"/>
</dbReference>
<dbReference type="Gene3D" id="1.20.5.4130">
    <property type="match status" value="1"/>
</dbReference>
<keyword evidence="6" id="KW-0175">Coiled coil</keyword>
<dbReference type="CDD" id="cd14798">
    <property type="entry name" value="RX-CC_like"/>
    <property type="match status" value="1"/>
</dbReference>
<dbReference type="OrthoDB" id="10499444at2759"/>
<reference evidence="11 12" key="1">
    <citation type="journal article" date="2019" name="Sci. Rep.">
        <title>A high-quality genome of Eragrostis curvula grass provides insights into Poaceae evolution and supports new strategies to enhance forage quality.</title>
        <authorList>
            <person name="Carballo J."/>
            <person name="Santos B.A.C.M."/>
            <person name="Zappacosta D."/>
            <person name="Garbus I."/>
            <person name="Selva J.P."/>
            <person name="Gallo C.A."/>
            <person name="Diaz A."/>
            <person name="Albertini E."/>
            <person name="Caccamo M."/>
            <person name="Echenique V."/>
        </authorList>
    </citation>
    <scope>NUCLEOTIDE SEQUENCE [LARGE SCALE GENOMIC DNA]</scope>
    <source>
        <strain evidence="12">cv. Victoria</strain>
        <tissue evidence="11">Leaf</tissue>
    </source>
</reference>
<keyword evidence="12" id="KW-1185">Reference proteome</keyword>
<dbReference type="Gramene" id="TVU23366">
    <property type="protein sequence ID" value="TVU23366"/>
    <property type="gene ID" value="EJB05_25726"/>
</dbReference>
<dbReference type="SUPFAM" id="SSF52540">
    <property type="entry name" value="P-loop containing nucleoside triphosphate hydrolases"/>
    <property type="match status" value="1"/>
</dbReference>
<evidence type="ECO:0000256" key="1">
    <source>
        <dbReference type="ARBA" id="ARBA00008894"/>
    </source>
</evidence>
<dbReference type="GO" id="GO:0043531">
    <property type="term" value="F:ADP binding"/>
    <property type="evidence" value="ECO:0007669"/>
    <property type="project" value="InterPro"/>
</dbReference>
<dbReference type="InterPro" id="IPR058922">
    <property type="entry name" value="WHD_DRP"/>
</dbReference>
<evidence type="ECO:0000259" key="10">
    <source>
        <dbReference type="Pfam" id="PF23598"/>
    </source>
</evidence>
<dbReference type="InterPro" id="IPR041118">
    <property type="entry name" value="Rx_N"/>
</dbReference>
<dbReference type="Pfam" id="PF23598">
    <property type="entry name" value="LRR_14"/>
    <property type="match status" value="1"/>
</dbReference>
<evidence type="ECO:0000313" key="11">
    <source>
        <dbReference type="EMBL" id="TVU23366.1"/>
    </source>
</evidence>
<dbReference type="GO" id="GO:0002758">
    <property type="term" value="P:innate immune response-activating signaling pathway"/>
    <property type="evidence" value="ECO:0007669"/>
    <property type="project" value="UniProtKB-ARBA"/>
</dbReference>
<dbReference type="FunFam" id="1.10.10.10:FF:000322">
    <property type="entry name" value="Probable disease resistance protein At1g63360"/>
    <property type="match status" value="1"/>
</dbReference>
<dbReference type="InterPro" id="IPR044974">
    <property type="entry name" value="Disease_R_plants"/>
</dbReference>
<evidence type="ECO:0000256" key="3">
    <source>
        <dbReference type="ARBA" id="ARBA00022737"/>
    </source>
</evidence>
<dbReference type="InterPro" id="IPR027417">
    <property type="entry name" value="P-loop_NTPase"/>
</dbReference>
<dbReference type="Pfam" id="PF18052">
    <property type="entry name" value="Rx_N"/>
    <property type="match status" value="1"/>
</dbReference>
<comment type="caution">
    <text evidence="11">The sequence shown here is derived from an EMBL/GenBank/DDBJ whole genome shotgun (WGS) entry which is preliminary data.</text>
</comment>
<evidence type="ECO:0008006" key="13">
    <source>
        <dbReference type="Google" id="ProtNLM"/>
    </source>
</evidence>
<dbReference type="Proteomes" id="UP000324897">
    <property type="component" value="Chromosome 2"/>
</dbReference>
<dbReference type="GO" id="GO:0042742">
    <property type="term" value="P:defense response to bacterium"/>
    <property type="evidence" value="ECO:0007669"/>
    <property type="project" value="UniProtKB-ARBA"/>
</dbReference>
<dbReference type="GO" id="GO:0009626">
    <property type="term" value="P:plant-type hypersensitive response"/>
    <property type="evidence" value="ECO:0007669"/>
    <property type="project" value="UniProtKB-ARBA"/>
</dbReference>
<dbReference type="Gene3D" id="1.10.10.10">
    <property type="entry name" value="Winged helix-like DNA-binding domain superfamily/Winged helix DNA-binding domain"/>
    <property type="match status" value="1"/>
</dbReference>
<dbReference type="Gene3D" id="1.10.8.430">
    <property type="entry name" value="Helical domain of apoptotic protease-activating factors"/>
    <property type="match status" value="1"/>
</dbReference>
<feature type="domain" description="Disease resistance N-terminal" evidence="8">
    <location>
        <begin position="7"/>
        <end position="97"/>
    </location>
</feature>
<sequence length="929" mass="106926">MDLATGAIGNLVPKLLQLLRDEYKLPKNVRKQIQFLSGELQSYYAALRKVAEVPPEQLDEQVKVWARDVRELSYDVEDVVDTFLVRVSGREPADPSRRRRAKMKMSNLFRKAKNHRDIADADDIAGAIKDIMERLEEVAARRARALYTEAKEFVGIERPRDMLIGRMMSSENDEGSNKKMMTVSVVGVGGLGKTTLVKAVYDKLKLDFDCGAFVSIGRAPDMKRVFKQLLLDLDKKKYQDIDNAAQYEERVLVKRLQEFLKNKRYFFVIDDIWEHESWKKIKDALPENNSGSIVMTTTRNLNVAEESSTLYMLHPLSDEDSKKLFYSRIFGEEVKSFHNQRYDVSDQILKKCGGIPLAIITMASLLVNRPREQWSEVLSHFGFGHKDTRQVGNAMKILSYSYYDMPSHLQPCLLYLSAFPEDYVIEKDTLIWKWIGEGFVHEEQGICLFEIGEKYFSELINRSMIQPVESQFDGAIQGCRVHDMVLGLLICSISNEENFVSVLDDDNQKFRSGRVHRRLALQNRNEEQSIEDNMGFGQLRSLNATGCPMYMIRQIPNFRLLRVLDLESCGSREGYNIEHLGTLLHLRFLGLRNTLVHKLPEEMGHLRVLQTLMLEGSGVEELPESMCALTQLMCLNTDWKMRVPSWIGKFTSLQQLKIYPGGGDDELSSKWFVKELGKLTQLRMLRFIIKVQDERQIRDLLESISNLHNLRVIHFDYYGVQFNNANVLEPAGFVISAHLRFMELRWLEFSSLPVWINPHDLPNLCHLWLMLSDVGKQDIETLGGLPELSYLHLMIANTERGEIITCSVGAFQRLKFCSITKPLKFQYGAMPRLHVLDFHFNVRLLRDADHDFDFDFGLGNLSSLKHVTIESNCLAAFPEEVREAEAALRRAVDVHPNRLTIEIRWFGQTMKTSIQGVLGKDHESKTMMQ</sequence>
<organism evidence="11 12">
    <name type="scientific">Eragrostis curvula</name>
    <name type="common">weeping love grass</name>
    <dbReference type="NCBI Taxonomy" id="38414"/>
    <lineage>
        <taxon>Eukaryota</taxon>
        <taxon>Viridiplantae</taxon>
        <taxon>Streptophyta</taxon>
        <taxon>Embryophyta</taxon>
        <taxon>Tracheophyta</taxon>
        <taxon>Spermatophyta</taxon>
        <taxon>Magnoliopsida</taxon>
        <taxon>Liliopsida</taxon>
        <taxon>Poales</taxon>
        <taxon>Poaceae</taxon>
        <taxon>PACMAD clade</taxon>
        <taxon>Chloridoideae</taxon>
        <taxon>Eragrostideae</taxon>
        <taxon>Eragrostidinae</taxon>
        <taxon>Eragrostis</taxon>
    </lineage>
</organism>
<evidence type="ECO:0000256" key="4">
    <source>
        <dbReference type="ARBA" id="ARBA00022741"/>
    </source>
</evidence>
<gene>
    <name evidence="11" type="ORF">EJB05_25726</name>
</gene>
<evidence type="ECO:0000256" key="5">
    <source>
        <dbReference type="ARBA" id="ARBA00022821"/>
    </source>
</evidence>
<dbReference type="InterPro" id="IPR055414">
    <property type="entry name" value="LRR_R13L4/SHOC2-like"/>
</dbReference>
<accession>A0A5J9UII7</accession>
<feature type="non-terminal residue" evidence="11">
    <location>
        <position position="1"/>
    </location>
</feature>
<dbReference type="Pfam" id="PF23559">
    <property type="entry name" value="WHD_DRP"/>
    <property type="match status" value="1"/>
</dbReference>
<comment type="similarity">
    <text evidence="1">Belongs to the disease resistance NB-LRR family.</text>
</comment>
<evidence type="ECO:0000259" key="9">
    <source>
        <dbReference type="Pfam" id="PF23559"/>
    </source>
</evidence>
<dbReference type="SUPFAM" id="SSF52058">
    <property type="entry name" value="L domain-like"/>
    <property type="match status" value="1"/>
</dbReference>
<name>A0A5J9UII7_9POAL</name>
<dbReference type="PANTHER" id="PTHR23155:SF1181">
    <property type="entry name" value="OS08G0170200 PROTEIN"/>
    <property type="match status" value="1"/>
</dbReference>
<dbReference type="PANTHER" id="PTHR23155">
    <property type="entry name" value="DISEASE RESISTANCE PROTEIN RP"/>
    <property type="match status" value="1"/>
</dbReference>
<dbReference type="FunFam" id="3.40.50.300:FF:001091">
    <property type="entry name" value="Probable disease resistance protein At1g61300"/>
    <property type="match status" value="1"/>
</dbReference>
<dbReference type="InterPro" id="IPR038005">
    <property type="entry name" value="RX-like_CC"/>
</dbReference>
<dbReference type="InterPro" id="IPR032675">
    <property type="entry name" value="LRR_dom_sf"/>
</dbReference>
<evidence type="ECO:0000259" key="8">
    <source>
        <dbReference type="Pfam" id="PF18052"/>
    </source>
</evidence>
<dbReference type="AlphaFoldDB" id="A0A5J9UII7"/>
<dbReference type="InterPro" id="IPR036388">
    <property type="entry name" value="WH-like_DNA-bd_sf"/>
</dbReference>
<dbReference type="InterPro" id="IPR042197">
    <property type="entry name" value="Apaf_helical"/>
</dbReference>
<feature type="domain" description="Disease resistance protein winged helix" evidence="9">
    <location>
        <begin position="419"/>
        <end position="488"/>
    </location>
</feature>
<dbReference type="InterPro" id="IPR002182">
    <property type="entry name" value="NB-ARC"/>
</dbReference>
<dbReference type="PRINTS" id="PR00364">
    <property type="entry name" value="DISEASERSIST"/>
</dbReference>
<evidence type="ECO:0000256" key="2">
    <source>
        <dbReference type="ARBA" id="ARBA00022614"/>
    </source>
</evidence>
<protein>
    <recommendedName>
        <fullName evidence="13">AAA+ ATPase domain-containing protein</fullName>
    </recommendedName>
</protein>
<feature type="domain" description="Disease resistance R13L4/SHOC-2-like LRR" evidence="10">
    <location>
        <begin position="538"/>
        <end position="900"/>
    </location>
</feature>
<evidence type="ECO:0000256" key="6">
    <source>
        <dbReference type="ARBA" id="ARBA00023054"/>
    </source>
</evidence>
<evidence type="ECO:0000313" key="12">
    <source>
        <dbReference type="Proteomes" id="UP000324897"/>
    </source>
</evidence>
<feature type="domain" description="NB-ARC" evidence="7">
    <location>
        <begin position="177"/>
        <end position="332"/>
    </location>
</feature>
<dbReference type="Gene3D" id="3.40.50.300">
    <property type="entry name" value="P-loop containing nucleotide triphosphate hydrolases"/>
    <property type="match status" value="1"/>
</dbReference>
<keyword evidence="4" id="KW-0547">Nucleotide-binding</keyword>
<dbReference type="Pfam" id="PF00931">
    <property type="entry name" value="NB-ARC"/>
    <property type="match status" value="1"/>
</dbReference>